<accession>A0A200QAT6</accession>
<evidence type="ECO:0008006" key="3">
    <source>
        <dbReference type="Google" id="ProtNLM"/>
    </source>
</evidence>
<dbReference type="Proteomes" id="UP000195402">
    <property type="component" value="Unassembled WGS sequence"/>
</dbReference>
<organism evidence="1 2">
    <name type="scientific">Macleaya cordata</name>
    <name type="common">Five-seeded plume-poppy</name>
    <name type="synonym">Bocconia cordata</name>
    <dbReference type="NCBI Taxonomy" id="56857"/>
    <lineage>
        <taxon>Eukaryota</taxon>
        <taxon>Viridiplantae</taxon>
        <taxon>Streptophyta</taxon>
        <taxon>Embryophyta</taxon>
        <taxon>Tracheophyta</taxon>
        <taxon>Spermatophyta</taxon>
        <taxon>Magnoliopsida</taxon>
        <taxon>Ranunculales</taxon>
        <taxon>Papaveraceae</taxon>
        <taxon>Papaveroideae</taxon>
        <taxon>Macleaya</taxon>
    </lineage>
</organism>
<dbReference type="PANTHER" id="PTHR33116">
    <property type="entry name" value="REVERSE TRANSCRIPTASE ZINC-BINDING DOMAIN-CONTAINING PROTEIN-RELATED-RELATED"/>
    <property type="match status" value="1"/>
</dbReference>
<dbReference type="InParanoid" id="A0A200QAT6"/>
<evidence type="ECO:0000313" key="1">
    <source>
        <dbReference type="EMBL" id="OVA07571.1"/>
    </source>
</evidence>
<keyword evidence="2" id="KW-1185">Reference proteome</keyword>
<gene>
    <name evidence="1" type="ORF">BVC80_669g5</name>
</gene>
<reference evidence="1 2" key="1">
    <citation type="journal article" date="2017" name="Mol. Plant">
        <title>The Genome of Medicinal Plant Macleaya cordata Provides New Insights into Benzylisoquinoline Alkaloids Metabolism.</title>
        <authorList>
            <person name="Liu X."/>
            <person name="Liu Y."/>
            <person name="Huang P."/>
            <person name="Ma Y."/>
            <person name="Qing Z."/>
            <person name="Tang Q."/>
            <person name="Cao H."/>
            <person name="Cheng P."/>
            <person name="Zheng Y."/>
            <person name="Yuan Z."/>
            <person name="Zhou Y."/>
            <person name="Liu J."/>
            <person name="Tang Z."/>
            <person name="Zhuo Y."/>
            <person name="Zhang Y."/>
            <person name="Yu L."/>
            <person name="Huang J."/>
            <person name="Yang P."/>
            <person name="Peng Q."/>
            <person name="Zhang J."/>
            <person name="Jiang W."/>
            <person name="Zhang Z."/>
            <person name="Lin K."/>
            <person name="Ro D.K."/>
            <person name="Chen X."/>
            <person name="Xiong X."/>
            <person name="Shang Y."/>
            <person name="Huang S."/>
            <person name="Zeng J."/>
        </authorList>
    </citation>
    <scope>NUCLEOTIDE SEQUENCE [LARGE SCALE GENOMIC DNA]</scope>
    <source>
        <strain evidence="2">cv. BLH2017</strain>
        <tissue evidence="1">Root</tissue>
    </source>
</reference>
<dbReference type="EMBL" id="MVGT01002458">
    <property type="protein sequence ID" value="OVA07571.1"/>
    <property type="molecule type" value="Genomic_DNA"/>
</dbReference>
<sequence>MEFLDKFCECSGQKINVEKSSFMMYSKTPSPLINSIVRITGYQRKANHMTYLGAPICDGRIRVSYFDDLLTKIRDKMAGWKANFLTHGGKLIMIRHVLSSMSVYLLSTVAVPKRVLAMVNRMIATFFWGSSEERAKRNWVAWANLCTPLPEGGLGVRNLEEVLQLGVLYPG</sequence>
<comment type="caution">
    <text evidence="1">The sequence shown here is derived from an EMBL/GenBank/DDBJ whole genome shotgun (WGS) entry which is preliminary data.</text>
</comment>
<dbReference type="PANTHER" id="PTHR33116:SF80">
    <property type="entry name" value="REVERSE TRANSCRIPTASE ZINC-BINDING DOMAIN-CONTAINING PROTEIN"/>
    <property type="match status" value="1"/>
</dbReference>
<dbReference type="OrthoDB" id="1302534at2759"/>
<proteinExistence type="predicted"/>
<protein>
    <recommendedName>
        <fullName evidence="3">Reverse transcriptase domain</fullName>
    </recommendedName>
</protein>
<dbReference type="OMA" id="NWVAWAN"/>
<dbReference type="AlphaFoldDB" id="A0A200QAT6"/>
<name>A0A200QAT6_MACCD</name>
<evidence type="ECO:0000313" key="2">
    <source>
        <dbReference type="Proteomes" id="UP000195402"/>
    </source>
</evidence>